<evidence type="ECO:0000256" key="5">
    <source>
        <dbReference type="ARBA" id="ARBA00023002"/>
    </source>
</evidence>
<protein>
    <submittedName>
        <fullName evidence="9">Benzoate 4-monooxygenase cytochrome P450</fullName>
    </submittedName>
</protein>
<dbReference type="GO" id="GO:0005506">
    <property type="term" value="F:iron ion binding"/>
    <property type="evidence" value="ECO:0007669"/>
    <property type="project" value="InterPro"/>
</dbReference>
<keyword evidence="6 8" id="KW-0408">Iron</keyword>
<evidence type="ECO:0000313" key="10">
    <source>
        <dbReference type="Proteomes" id="UP000248817"/>
    </source>
</evidence>
<comment type="similarity">
    <text evidence="2">Belongs to the cytochrome P450 family.</text>
</comment>
<dbReference type="Proteomes" id="UP000248817">
    <property type="component" value="Unassembled WGS sequence"/>
</dbReference>
<gene>
    <name evidence="9" type="ORF">BP00DRAFT_393799</name>
</gene>
<dbReference type="PANTHER" id="PTHR24305">
    <property type="entry name" value="CYTOCHROME P450"/>
    <property type="match status" value="1"/>
</dbReference>
<accession>A0A2V5I7T0</accession>
<evidence type="ECO:0000256" key="4">
    <source>
        <dbReference type="ARBA" id="ARBA00022723"/>
    </source>
</evidence>
<feature type="binding site" description="axial binding residue" evidence="8">
    <location>
        <position position="440"/>
    </location>
    <ligand>
        <name>heme</name>
        <dbReference type="ChEBI" id="CHEBI:30413"/>
    </ligand>
    <ligandPart>
        <name>Fe</name>
        <dbReference type="ChEBI" id="CHEBI:18248"/>
    </ligandPart>
</feature>
<organism evidence="9 10">
    <name type="scientific">Aspergillus indologenus CBS 114.80</name>
    <dbReference type="NCBI Taxonomy" id="1450541"/>
    <lineage>
        <taxon>Eukaryota</taxon>
        <taxon>Fungi</taxon>
        <taxon>Dikarya</taxon>
        <taxon>Ascomycota</taxon>
        <taxon>Pezizomycotina</taxon>
        <taxon>Eurotiomycetes</taxon>
        <taxon>Eurotiomycetidae</taxon>
        <taxon>Eurotiales</taxon>
        <taxon>Aspergillaceae</taxon>
        <taxon>Aspergillus</taxon>
        <taxon>Aspergillus subgen. Circumdati</taxon>
    </lineage>
</organism>
<evidence type="ECO:0000256" key="8">
    <source>
        <dbReference type="PIRSR" id="PIRSR602401-1"/>
    </source>
</evidence>
<dbReference type="InterPro" id="IPR002401">
    <property type="entry name" value="Cyt_P450_E_grp-I"/>
</dbReference>
<evidence type="ECO:0000256" key="7">
    <source>
        <dbReference type="ARBA" id="ARBA00023033"/>
    </source>
</evidence>
<dbReference type="AlphaFoldDB" id="A0A2V5I7T0"/>
<dbReference type="CDD" id="cd11062">
    <property type="entry name" value="CYP58-like"/>
    <property type="match status" value="1"/>
</dbReference>
<reference evidence="9 10" key="1">
    <citation type="submission" date="2018-02" db="EMBL/GenBank/DDBJ databases">
        <title>The genomes of Aspergillus section Nigri reveals drivers in fungal speciation.</title>
        <authorList>
            <consortium name="DOE Joint Genome Institute"/>
            <person name="Vesth T.C."/>
            <person name="Nybo J."/>
            <person name="Theobald S."/>
            <person name="Brandl J."/>
            <person name="Frisvad J.C."/>
            <person name="Nielsen K.F."/>
            <person name="Lyhne E.K."/>
            <person name="Kogle M.E."/>
            <person name="Kuo A."/>
            <person name="Riley R."/>
            <person name="Clum A."/>
            <person name="Nolan M."/>
            <person name="Lipzen A."/>
            <person name="Salamov A."/>
            <person name="Henrissat B."/>
            <person name="Wiebenga A."/>
            <person name="De vries R.P."/>
            <person name="Grigoriev I.V."/>
            <person name="Mortensen U.H."/>
            <person name="Andersen M.R."/>
            <person name="Baker S.E."/>
        </authorList>
    </citation>
    <scope>NUCLEOTIDE SEQUENCE [LARGE SCALE GENOMIC DNA]</scope>
    <source>
        <strain evidence="9 10">CBS 114.80</strain>
    </source>
</reference>
<evidence type="ECO:0000256" key="6">
    <source>
        <dbReference type="ARBA" id="ARBA00023004"/>
    </source>
</evidence>
<dbReference type="PRINTS" id="PR00385">
    <property type="entry name" value="P450"/>
</dbReference>
<evidence type="ECO:0000256" key="2">
    <source>
        <dbReference type="ARBA" id="ARBA00010617"/>
    </source>
</evidence>
<dbReference type="EMBL" id="KZ825489">
    <property type="protein sequence ID" value="PYI32828.1"/>
    <property type="molecule type" value="Genomic_DNA"/>
</dbReference>
<name>A0A2V5I7T0_9EURO</name>
<dbReference type="GO" id="GO:0004497">
    <property type="term" value="F:monooxygenase activity"/>
    <property type="evidence" value="ECO:0007669"/>
    <property type="project" value="UniProtKB-KW"/>
</dbReference>
<dbReference type="Pfam" id="PF00067">
    <property type="entry name" value="p450"/>
    <property type="match status" value="1"/>
</dbReference>
<evidence type="ECO:0000313" key="9">
    <source>
        <dbReference type="EMBL" id="PYI32828.1"/>
    </source>
</evidence>
<evidence type="ECO:0000256" key="1">
    <source>
        <dbReference type="ARBA" id="ARBA00001971"/>
    </source>
</evidence>
<keyword evidence="3 8" id="KW-0349">Heme</keyword>
<dbReference type="Gene3D" id="1.10.630.10">
    <property type="entry name" value="Cytochrome P450"/>
    <property type="match status" value="1"/>
</dbReference>
<dbReference type="SUPFAM" id="SSF48264">
    <property type="entry name" value="Cytochrome P450"/>
    <property type="match status" value="1"/>
</dbReference>
<keyword evidence="10" id="KW-1185">Reference proteome</keyword>
<keyword evidence="4 8" id="KW-0479">Metal-binding</keyword>
<keyword evidence="5" id="KW-0560">Oxidoreductase</keyword>
<dbReference type="PANTHER" id="PTHR24305:SF157">
    <property type="entry name" value="N-ACETYLTRYPTOPHAN 6-HYDROXYLASE IVOC-RELATED"/>
    <property type="match status" value="1"/>
</dbReference>
<sequence>MSLFVLSLPVISYYVLRSLYRLYFHPLRKIPGPPIAAITGFHEFYHDVVRGGKFFWKVEEMHKRYGPIVRINPREVHIIDPAMYDEIYAGNSRKRNKDPVFVSSFASPFSVIATIDHDLHRARRSLLNPFFSKKAVMELSTVLQEKITRLSWHLERFYADGTVVALHTAFVGLTGDTITHYLYGQDKGYLSDPDLTKRDFIWELMFESTNSCHLFRFLPSILRLIKALPGRWMRLIRPKLAQAYAMQERIAQQSQNALLNKDSHTSTVGSIYQALTDPSLAPEDRTMVRLRDESFILLVAGTETTASTLTFAVYQLLRDRGMFLRLREELKQVMPAPCHEPKWSQLEQLPYLTAIINEALRLSATPMRPVRVAPSESLQYKQYTIPPGTPISTISYFIHRNPQIFPDPNTFRPERWLEAAARGESLTRYLVPFARGSRICIGMNLAYAELYMTIASIVRRFDLELCDTNPEDMEFVREKILQRPEKGVWTLKARVVGIVVE</sequence>
<dbReference type="PRINTS" id="PR00463">
    <property type="entry name" value="EP450I"/>
</dbReference>
<keyword evidence="7 9" id="KW-0503">Monooxygenase</keyword>
<dbReference type="InterPro" id="IPR036396">
    <property type="entry name" value="Cyt_P450_sf"/>
</dbReference>
<dbReference type="GO" id="GO:0016705">
    <property type="term" value="F:oxidoreductase activity, acting on paired donors, with incorporation or reduction of molecular oxygen"/>
    <property type="evidence" value="ECO:0007669"/>
    <property type="project" value="InterPro"/>
</dbReference>
<dbReference type="InterPro" id="IPR050121">
    <property type="entry name" value="Cytochrome_P450_monoxygenase"/>
</dbReference>
<comment type="cofactor">
    <cofactor evidence="1 8">
        <name>heme</name>
        <dbReference type="ChEBI" id="CHEBI:30413"/>
    </cofactor>
</comment>
<evidence type="ECO:0000256" key="3">
    <source>
        <dbReference type="ARBA" id="ARBA00022617"/>
    </source>
</evidence>
<dbReference type="GO" id="GO:0020037">
    <property type="term" value="F:heme binding"/>
    <property type="evidence" value="ECO:0007669"/>
    <property type="project" value="InterPro"/>
</dbReference>
<dbReference type="InterPro" id="IPR001128">
    <property type="entry name" value="Cyt_P450"/>
</dbReference>
<proteinExistence type="inferred from homology"/>